<dbReference type="SUPFAM" id="SSF51261">
    <property type="entry name" value="Duplicated hybrid motif"/>
    <property type="match status" value="1"/>
</dbReference>
<dbReference type="RefSeq" id="WP_073680067.1">
    <property type="nucleotide sequence ID" value="NZ_JAHBOL010000026.1"/>
</dbReference>
<feature type="chain" id="PRO_5045285398" evidence="1">
    <location>
        <begin position="26"/>
        <end position="404"/>
    </location>
</feature>
<feature type="domain" description="M23ase beta-sheet core" evidence="2">
    <location>
        <begin position="245"/>
        <end position="340"/>
    </location>
</feature>
<evidence type="ECO:0000313" key="4">
    <source>
        <dbReference type="Proteomes" id="UP000696413"/>
    </source>
</evidence>
<dbReference type="Pfam" id="PF01551">
    <property type="entry name" value="Peptidase_M23"/>
    <property type="match status" value="1"/>
</dbReference>
<evidence type="ECO:0000259" key="2">
    <source>
        <dbReference type="Pfam" id="PF01551"/>
    </source>
</evidence>
<dbReference type="InterPro" id="IPR011055">
    <property type="entry name" value="Dup_hybrid_motif"/>
</dbReference>
<name>A0ABS6HJE7_MYCGD</name>
<accession>A0ABS6HJE7</accession>
<keyword evidence="1" id="KW-0732">Signal</keyword>
<comment type="caution">
    <text evidence="3">The sequence shown here is derived from an EMBL/GenBank/DDBJ whole genome shotgun (WGS) entry which is preliminary data.</text>
</comment>
<feature type="signal peptide" evidence="1">
    <location>
        <begin position="1"/>
        <end position="25"/>
    </location>
</feature>
<dbReference type="PANTHER" id="PTHR21666:SF270">
    <property type="entry name" value="MUREIN HYDROLASE ACTIVATOR ENVC"/>
    <property type="match status" value="1"/>
</dbReference>
<reference evidence="3 4" key="1">
    <citation type="submission" date="2021-05" db="EMBL/GenBank/DDBJ databases">
        <title>Draft Genome Sequences of Clinical Respiratory Isolates of Mycobacterium goodii Recovered in Ireland.</title>
        <authorList>
            <person name="Flanagan P.R."/>
            <person name="Mok S."/>
            <person name="Roycroft E."/>
            <person name="Rogers T.R."/>
            <person name="Fitzgibbon M."/>
        </authorList>
    </citation>
    <scope>NUCLEOTIDE SEQUENCE [LARGE SCALE GENOMIC DNA]</scope>
    <source>
        <strain evidence="3 4">14IE55</strain>
    </source>
</reference>
<protein>
    <submittedName>
        <fullName evidence="3">M23 family metallopeptidase</fullName>
    </submittedName>
</protein>
<dbReference type="EMBL" id="JAHBOM010000005">
    <property type="protein sequence ID" value="MBU8822705.1"/>
    <property type="molecule type" value="Genomic_DNA"/>
</dbReference>
<keyword evidence="4" id="KW-1185">Reference proteome</keyword>
<sequence>MRYPTFAVSLGTAAVLTMLTACSSAETTQPEETTTTTQAAQPTPVIGSVLAEPIPVPATDGRTHLAYELLLTNPMSGNVTLNSVSVMDGDRKLLTLSGDSLKYWTRALGNPAAPANVLGPGQSATVWLDVVADDSAQVPAELTHAIDLTVAKPMPPLIPANLTETIAPVAVQTRKPPSISPPLTGDRWLDINSCCDMSPHRMALNPINGKLWAAERFAIDYVQLGPDGRIFTQNKAAVESYPYFGADVHAVADGPVVSVLDGLPEQTPGVTPSGLTLEQYGGNHIVQDIGDGVYAFYAHLRPESLKVKPGDELGTGQVIAALGNSGNSDAPHLHFHVMDGPDPLAANGLPFVFDSFRLDSRLTSTAAGDALLDGKPAALQPGFATREQSEVSPLMLDVMTYASD</sequence>
<dbReference type="Proteomes" id="UP000696413">
    <property type="component" value="Unassembled WGS sequence"/>
</dbReference>
<dbReference type="InterPro" id="IPR050570">
    <property type="entry name" value="Cell_wall_metabolism_enzyme"/>
</dbReference>
<dbReference type="InterPro" id="IPR016047">
    <property type="entry name" value="M23ase_b-sheet_dom"/>
</dbReference>
<evidence type="ECO:0000313" key="3">
    <source>
        <dbReference type="EMBL" id="MBU8822705.1"/>
    </source>
</evidence>
<proteinExistence type="predicted"/>
<dbReference type="PROSITE" id="PS51257">
    <property type="entry name" value="PROKAR_LIPOPROTEIN"/>
    <property type="match status" value="1"/>
</dbReference>
<dbReference type="PANTHER" id="PTHR21666">
    <property type="entry name" value="PEPTIDASE-RELATED"/>
    <property type="match status" value="1"/>
</dbReference>
<evidence type="ECO:0000256" key="1">
    <source>
        <dbReference type="SAM" id="SignalP"/>
    </source>
</evidence>
<dbReference type="Gene3D" id="2.70.70.10">
    <property type="entry name" value="Glucose Permease (Domain IIA)"/>
    <property type="match status" value="1"/>
</dbReference>
<dbReference type="CDD" id="cd12797">
    <property type="entry name" value="M23_peptidase"/>
    <property type="match status" value="1"/>
</dbReference>
<organism evidence="3 4">
    <name type="scientific">Mycolicibacterium goodii</name>
    <name type="common">Mycobacterium goodii</name>
    <dbReference type="NCBI Taxonomy" id="134601"/>
    <lineage>
        <taxon>Bacteria</taxon>
        <taxon>Bacillati</taxon>
        <taxon>Actinomycetota</taxon>
        <taxon>Actinomycetes</taxon>
        <taxon>Mycobacteriales</taxon>
        <taxon>Mycobacteriaceae</taxon>
        <taxon>Mycolicibacterium</taxon>
    </lineage>
</organism>
<gene>
    <name evidence="3" type="ORF">KL859_07400</name>
</gene>